<dbReference type="Pfam" id="PF01326">
    <property type="entry name" value="PPDK_N"/>
    <property type="match status" value="2"/>
</dbReference>
<evidence type="ECO:0008006" key="6">
    <source>
        <dbReference type="Google" id="ProtNLM"/>
    </source>
</evidence>
<evidence type="ECO:0000313" key="4">
    <source>
        <dbReference type="EMBL" id="MBL7255709.1"/>
    </source>
</evidence>
<reference evidence="4 5" key="1">
    <citation type="submission" date="2021-01" db="EMBL/GenBank/DDBJ databases">
        <title>Actinoplanes sp. nov. LDG1-01 isolated from lichen.</title>
        <authorList>
            <person name="Saeng-In P."/>
            <person name="Phongsopitanun W."/>
            <person name="Kanchanasin P."/>
            <person name="Yuki M."/>
            <person name="Kudo T."/>
            <person name="Ohkuma M."/>
            <person name="Tanasupawat S."/>
        </authorList>
    </citation>
    <scope>NUCLEOTIDE SEQUENCE [LARGE SCALE GENOMIC DNA]</scope>
    <source>
        <strain evidence="4 5">LDG1-01</strain>
    </source>
</reference>
<evidence type="ECO:0000259" key="2">
    <source>
        <dbReference type="Pfam" id="PF00391"/>
    </source>
</evidence>
<feature type="domain" description="PEP-utilising enzyme mobile" evidence="2">
    <location>
        <begin position="386"/>
        <end position="454"/>
    </location>
</feature>
<evidence type="ECO:0000256" key="1">
    <source>
        <dbReference type="SAM" id="MobiDB-lite"/>
    </source>
</evidence>
<dbReference type="Gene3D" id="3.50.30.10">
    <property type="entry name" value="Phosphohistidine domain"/>
    <property type="match status" value="1"/>
</dbReference>
<gene>
    <name evidence="4" type="ORF">JKJ07_15505</name>
</gene>
<dbReference type="Pfam" id="PF00391">
    <property type="entry name" value="PEP-utilizers"/>
    <property type="match status" value="1"/>
</dbReference>
<dbReference type="Gene3D" id="1.10.189.10">
    <property type="entry name" value="Pyruvate Phosphate Dikinase, domain 2"/>
    <property type="match status" value="1"/>
</dbReference>
<sequence length="507" mass="52234">MTSPHSVPGPGHALSQPGGALSPPDGALSLPSDALSPPSGAHSLSGGAFFPLDPALGEPVEVIGGKAHGLVRLLRLGLPVPPGFVIGASACRRFLRDGRLPHGLDVAAGWLGAESVSVRSGAAVSMPGMMNTVLDVRGPITPAVREVFESWNTPRAVTYRELHGIPHDLGTAVIVQAMVHGDRDEQSGSGVAFSRDPGTGDPHPYGDVLFGRRGDAVVSGECNTLPLAALAEREPPVWSALVAALNLIEQHYRDACHVEFTYESARLWLLQLRPGGLTPRAAVRVAVDLADEGLIDRREAVRRISPSRLRAAATPRMVVTSPPLRKRHAANPPTRERAASAGVADPPVRNTLADTAGLVARGRGASPGVATGRVALTADAAVRMQGPVVLVRPETSPLDMHGLAAAVGVVTARGGLASHAAVVARSLRKPAVVGASGLDALAEGTEITIDGSSGEIAWGAQASIAAGDDPHIGRLLAWADAISGDDSPRPAEERLSAAQDRLLAAPG</sequence>
<organism evidence="4 5">
    <name type="scientific">Paractinoplanes lichenicola</name>
    <dbReference type="NCBI Taxonomy" id="2802976"/>
    <lineage>
        <taxon>Bacteria</taxon>
        <taxon>Bacillati</taxon>
        <taxon>Actinomycetota</taxon>
        <taxon>Actinomycetes</taxon>
        <taxon>Micromonosporales</taxon>
        <taxon>Micromonosporaceae</taxon>
        <taxon>Paractinoplanes</taxon>
    </lineage>
</organism>
<proteinExistence type="predicted"/>
<dbReference type="PANTHER" id="PTHR22931">
    <property type="entry name" value="PHOSPHOENOLPYRUVATE DIKINASE-RELATED"/>
    <property type="match status" value="1"/>
</dbReference>
<evidence type="ECO:0000313" key="5">
    <source>
        <dbReference type="Proteomes" id="UP000598996"/>
    </source>
</evidence>
<dbReference type="InterPro" id="IPR008279">
    <property type="entry name" value="PEP-util_enz_mobile_dom"/>
</dbReference>
<dbReference type="InterPro" id="IPR010121">
    <property type="entry name" value="Pyruvate_phosphate_dikinase"/>
</dbReference>
<dbReference type="Gene3D" id="3.30.470.20">
    <property type="entry name" value="ATP-grasp fold, B domain"/>
    <property type="match status" value="1"/>
</dbReference>
<dbReference type="Gene3D" id="3.30.1490.20">
    <property type="entry name" value="ATP-grasp fold, A domain"/>
    <property type="match status" value="2"/>
</dbReference>
<name>A0ABS1VM38_9ACTN</name>
<dbReference type="InterPro" id="IPR013815">
    <property type="entry name" value="ATP_grasp_subdomain_1"/>
</dbReference>
<accession>A0ABS1VM38</accession>
<dbReference type="RefSeq" id="WP_202992218.1">
    <property type="nucleotide sequence ID" value="NZ_JAENHO010000004.1"/>
</dbReference>
<dbReference type="Proteomes" id="UP000598996">
    <property type="component" value="Unassembled WGS sequence"/>
</dbReference>
<dbReference type="SUPFAM" id="SSF56059">
    <property type="entry name" value="Glutathione synthetase ATP-binding domain-like"/>
    <property type="match status" value="1"/>
</dbReference>
<dbReference type="EMBL" id="JAENHO010000004">
    <property type="protein sequence ID" value="MBL7255709.1"/>
    <property type="molecule type" value="Genomic_DNA"/>
</dbReference>
<feature type="domain" description="Pyruvate phosphate dikinase AMP/ATP-binding" evidence="3">
    <location>
        <begin position="61"/>
        <end position="101"/>
    </location>
</feature>
<feature type="domain" description="Pyruvate phosphate dikinase AMP/ATP-binding" evidence="3">
    <location>
        <begin position="114"/>
        <end position="223"/>
    </location>
</feature>
<feature type="region of interest" description="Disordered" evidence="1">
    <location>
        <begin position="324"/>
        <end position="347"/>
    </location>
</feature>
<protein>
    <recommendedName>
        <fullName evidence="6">Pyruvate, phosphate dikinase</fullName>
    </recommendedName>
</protein>
<keyword evidence="5" id="KW-1185">Reference proteome</keyword>
<dbReference type="PANTHER" id="PTHR22931:SF9">
    <property type="entry name" value="PYRUVATE, PHOSPHATE DIKINASE 1, CHLOROPLASTIC"/>
    <property type="match status" value="1"/>
</dbReference>
<evidence type="ECO:0000259" key="3">
    <source>
        <dbReference type="Pfam" id="PF01326"/>
    </source>
</evidence>
<feature type="region of interest" description="Disordered" evidence="1">
    <location>
        <begin position="1"/>
        <end position="39"/>
    </location>
</feature>
<dbReference type="SUPFAM" id="SSF52009">
    <property type="entry name" value="Phosphohistidine domain"/>
    <property type="match status" value="1"/>
</dbReference>
<dbReference type="InterPro" id="IPR036637">
    <property type="entry name" value="Phosphohistidine_dom_sf"/>
</dbReference>
<comment type="caution">
    <text evidence="4">The sequence shown here is derived from an EMBL/GenBank/DDBJ whole genome shotgun (WGS) entry which is preliminary data.</text>
</comment>
<feature type="compositionally biased region" description="Low complexity" evidence="1">
    <location>
        <begin position="25"/>
        <end position="39"/>
    </location>
</feature>
<dbReference type="InterPro" id="IPR002192">
    <property type="entry name" value="PPDK_AMP/ATP-bd"/>
</dbReference>